<sequence>MTANLTACGIEMYNAYEEAVLPLLERHGARLERRLCTADRLREVHLVWFPNRQAFERYRSDPDRARYGHLLQASGAVIELAEMSDWRKA</sequence>
<reference evidence="1 2" key="1">
    <citation type="submission" date="2020-01" db="EMBL/GenBank/DDBJ databases">
        <title>Paenibacillus soybeanensis sp. nov. isolated from the nodules of soybean (Glycine max(L.) Merr).</title>
        <authorList>
            <person name="Wang H."/>
        </authorList>
    </citation>
    <scope>NUCLEOTIDE SEQUENCE [LARGE SCALE GENOMIC DNA]</scope>
    <source>
        <strain evidence="1 2">T1</strain>
    </source>
</reference>
<evidence type="ECO:0000313" key="1">
    <source>
        <dbReference type="EMBL" id="NBD23243.1"/>
    </source>
</evidence>
<keyword evidence="2" id="KW-1185">Reference proteome</keyword>
<name>A0ABW9XKW2_9BACL</name>
<dbReference type="SUPFAM" id="SSF54909">
    <property type="entry name" value="Dimeric alpha+beta barrel"/>
    <property type="match status" value="1"/>
</dbReference>
<proteinExistence type="predicted"/>
<evidence type="ECO:0008006" key="3">
    <source>
        <dbReference type="Google" id="ProtNLM"/>
    </source>
</evidence>
<accession>A0ABW9XKW2</accession>
<dbReference type="Proteomes" id="UP000665561">
    <property type="component" value="Unassembled WGS sequence"/>
</dbReference>
<dbReference type="InterPro" id="IPR011008">
    <property type="entry name" value="Dimeric_a/b-barrel"/>
</dbReference>
<evidence type="ECO:0000313" key="2">
    <source>
        <dbReference type="Proteomes" id="UP000665561"/>
    </source>
</evidence>
<comment type="caution">
    <text evidence="1">The sequence shown here is derived from an EMBL/GenBank/DDBJ whole genome shotgun (WGS) entry which is preliminary data.</text>
</comment>
<protein>
    <recommendedName>
        <fullName evidence="3">DUF1330 domain-containing protein</fullName>
    </recommendedName>
</protein>
<organism evidence="1 2">
    <name type="scientific">Paenibacillus glycinis</name>
    <dbReference type="NCBI Taxonomy" id="2697035"/>
    <lineage>
        <taxon>Bacteria</taxon>
        <taxon>Bacillati</taxon>
        <taxon>Bacillota</taxon>
        <taxon>Bacilli</taxon>
        <taxon>Bacillales</taxon>
        <taxon>Paenibacillaceae</taxon>
        <taxon>Paenibacillus</taxon>
    </lineage>
</organism>
<gene>
    <name evidence="1" type="ORF">GT019_05120</name>
</gene>
<dbReference type="EMBL" id="JAAAMV010000002">
    <property type="protein sequence ID" value="NBD23243.1"/>
    <property type="molecule type" value="Genomic_DNA"/>
</dbReference>